<dbReference type="Pfam" id="PF24750">
    <property type="entry name" value="b-prop_At3g26010-like"/>
    <property type="match status" value="1"/>
</dbReference>
<dbReference type="InterPro" id="IPR017451">
    <property type="entry name" value="F-box-assoc_interact_dom"/>
</dbReference>
<keyword evidence="1" id="KW-0812">Transmembrane</keyword>
<dbReference type="InterPro" id="IPR055290">
    <property type="entry name" value="At3g26010-like"/>
</dbReference>
<keyword evidence="1" id="KW-1133">Transmembrane helix</keyword>
<feature type="domain" description="F-box" evidence="2">
    <location>
        <begin position="9"/>
        <end position="43"/>
    </location>
</feature>
<dbReference type="AlphaFoldDB" id="A0AA88QY62"/>
<feature type="domain" description="F-box protein At3g26010-like beta-propeller" evidence="3">
    <location>
        <begin position="98"/>
        <end position="296"/>
    </location>
</feature>
<reference evidence="4" key="1">
    <citation type="submission" date="2022-12" db="EMBL/GenBank/DDBJ databases">
        <title>Draft genome assemblies for two species of Escallonia (Escalloniales).</title>
        <authorList>
            <person name="Chanderbali A."/>
            <person name="Dervinis C."/>
            <person name="Anghel I."/>
            <person name="Soltis D."/>
            <person name="Soltis P."/>
            <person name="Zapata F."/>
        </authorList>
    </citation>
    <scope>NUCLEOTIDE SEQUENCE</scope>
    <source>
        <strain evidence="4">UCBG92.1500</strain>
        <tissue evidence="4">Leaf</tissue>
    </source>
</reference>
<dbReference type="Pfam" id="PF00646">
    <property type="entry name" value="F-box"/>
    <property type="match status" value="1"/>
</dbReference>
<evidence type="ECO:0000259" key="2">
    <source>
        <dbReference type="Pfam" id="PF00646"/>
    </source>
</evidence>
<dbReference type="NCBIfam" id="TIGR01640">
    <property type="entry name" value="F_box_assoc_1"/>
    <property type="match status" value="1"/>
</dbReference>
<dbReference type="Gene3D" id="1.20.1280.50">
    <property type="match status" value="1"/>
</dbReference>
<organism evidence="4 5">
    <name type="scientific">Escallonia rubra</name>
    <dbReference type="NCBI Taxonomy" id="112253"/>
    <lineage>
        <taxon>Eukaryota</taxon>
        <taxon>Viridiplantae</taxon>
        <taxon>Streptophyta</taxon>
        <taxon>Embryophyta</taxon>
        <taxon>Tracheophyta</taxon>
        <taxon>Spermatophyta</taxon>
        <taxon>Magnoliopsida</taxon>
        <taxon>eudicotyledons</taxon>
        <taxon>Gunneridae</taxon>
        <taxon>Pentapetalae</taxon>
        <taxon>asterids</taxon>
        <taxon>campanulids</taxon>
        <taxon>Escalloniales</taxon>
        <taxon>Escalloniaceae</taxon>
        <taxon>Escallonia</taxon>
    </lineage>
</organism>
<dbReference type="InterPro" id="IPR056592">
    <property type="entry name" value="Beta-prop_At3g26010-like"/>
</dbReference>
<evidence type="ECO:0000313" key="5">
    <source>
        <dbReference type="Proteomes" id="UP001187471"/>
    </source>
</evidence>
<evidence type="ECO:0000256" key="1">
    <source>
        <dbReference type="SAM" id="Phobius"/>
    </source>
</evidence>
<dbReference type="PANTHER" id="PTHR35546">
    <property type="entry name" value="F-BOX PROTEIN INTERACTION DOMAIN PROTEIN-RELATED"/>
    <property type="match status" value="1"/>
</dbReference>
<comment type="caution">
    <text evidence="4">The sequence shown here is derived from an EMBL/GenBank/DDBJ whole genome shotgun (WGS) entry which is preliminary data.</text>
</comment>
<dbReference type="Proteomes" id="UP001187471">
    <property type="component" value="Unassembled WGS sequence"/>
</dbReference>
<sequence length="383" mass="44020">MRVLWFANDDIAVDVLSRLCTKTLLLLKCVSKEWHRLISDRSFVCVQLKRTVPTSGFFFQERFRWCNDDIKSISYIPVEMDNDEMLQRTVLDFLPESVVLIASTNGLICCRSCFPSQQRAIYVCNPVNKDWVSLPFPTPDVGNSLGLAFDPLQDPIDVSTKFRVVRVFKAETDSEDSVLSFDIYSSATRAWRRSAEICQCNSNLLKNGGIFIEGMMYWLTDGDQIVMFDLEKELSWLIMTPFPTTQFDVIPEMCIGESEGRLHYVLISEVGLQLWVLQDHFASQWELLFSIALDKFEEENPEFLYNVCKRVGSRLTIDVLPWMVPLAYSGGLLLMRVSANIFLYHFETRKMRKLCSLSLLGVNSMFYPIVLPLAISLVPMDRP</sequence>
<dbReference type="SUPFAM" id="SSF81383">
    <property type="entry name" value="F-box domain"/>
    <property type="match status" value="1"/>
</dbReference>
<accession>A0AA88QY62</accession>
<dbReference type="InterPro" id="IPR001810">
    <property type="entry name" value="F-box_dom"/>
</dbReference>
<gene>
    <name evidence="4" type="ORF">RJ640_004065</name>
</gene>
<evidence type="ECO:0000313" key="4">
    <source>
        <dbReference type="EMBL" id="KAK2977322.1"/>
    </source>
</evidence>
<proteinExistence type="predicted"/>
<keyword evidence="5" id="KW-1185">Reference proteome</keyword>
<keyword evidence="1" id="KW-0472">Membrane</keyword>
<evidence type="ECO:0000259" key="3">
    <source>
        <dbReference type="Pfam" id="PF24750"/>
    </source>
</evidence>
<feature type="transmembrane region" description="Helical" evidence="1">
    <location>
        <begin position="319"/>
        <end position="342"/>
    </location>
</feature>
<name>A0AA88QY62_9ASTE</name>
<dbReference type="PANTHER" id="PTHR35546:SF21">
    <property type="entry name" value="F-BOX DOMAIN-CONTAINING PROTEIN"/>
    <property type="match status" value="1"/>
</dbReference>
<evidence type="ECO:0008006" key="6">
    <source>
        <dbReference type="Google" id="ProtNLM"/>
    </source>
</evidence>
<feature type="transmembrane region" description="Helical" evidence="1">
    <location>
        <begin position="354"/>
        <end position="378"/>
    </location>
</feature>
<protein>
    <recommendedName>
        <fullName evidence="6">F-box protein</fullName>
    </recommendedName>
</protein>
<dbReference type="InterPro" id="IPR036047">
    <property type="entry name" value="F-box-like_dom_sf"/>
</dbReference>
<dbReference type="EMBL" id="JAVXUO010001997">
    <property type="protein sequence ID" value="KAK2977322.1"/>
    <property type="molecule type" value="Genomic_DNA"/>
</dbReference>